<evidence type="ECO:0000256" key="5">
    <source>
        <dbReference type="ARBA" id="ARBA00022725"/>
    </source>
</evidence>
<feature type="transmembrane region" description="Helical" evidence="10">
    <location>
        <begin position="242"/>
        <end position="265"/>
    </location>
</feature>
<dbReference type="PANTHER" id="PTHR21137:SF35">
    <property type="entry name" value="ODORANT RECEPTOR 19A-RELATED"/>
    <property type="match status" value="1"/>
</dbReference>
<gene>
    <name evidence="11" type="ORF">XYLVIOL_LOCUS4145</name>
</gene>
<evidence type="ECO:0000313" key="12">
    <source>
        <dbReference type="Proteomes" id="UP001642520"/>
    </source>
</evidence>
<evidence type="ECO:0000256" key="1">
    <source>
        <dbReference type="ARBA" id="ARBA00004651"/>
    </source>
</evidence>
<feature type="transmembrane region" description="Helical" evidence="10">
    <location>
        <begin position="277"/>
        <end position="295"/>
    </location>
</feature>
<evidence type="ECO:0000256" key="10">
    <source>
        <dbReference type="RuleBase" id="RU351113"/>
    </source>
</evidence>
<keyword evidence="4 10" id="KW-0812">Transmembrane</keyword>
<evidence type="ECO:0000256" key="3">
    <source>
        <dbReference type="ARBA" id="ARBA00022606"/>
    </source>
</evidence>
<sequence length="376" mass="42837">MFRNATPEKAITFTRFSVALTCCWPLQTSATKNEVLRFKIFRFAMLLNAFMLLGPMLYAMHVYRDDGENMCKAALLGLAVLQVLVQTSSCMLQHDRYQYLIKEMTYCCEKARSYERRVFQRYVDKYSAFYGISAIWIYVTASIVVVGTLFLTDPFPTNAKYPFAVNFEPVRSIIFVHQALVGMQCAAHASIAVLCALLLLFSAARFEILRLELRAVTDVASLIICIKKYHKVKRYAKEVVCAIRSIALMTVIICGVSVVFSGITIIGRQPFTVKIQFLSLASIALLKVFMCTWPADHLMHMSENVIQGAYESEWYKHSLRVQKYVLFTLAPQAPVVLSVKCIIPILSLNYYCSFISNVFSLFTVLRIAMVRDEDDY</sequence>
<dbReference type="InterPro" id="IPR004117">
    <property type="entry name" value="7tm6_olfct_rcpt"/>
</dbReference>
<name>A0ABP1NFS4_XYLVO</name>
<keyword evidence="5 10" id="KW-0552">Olfaction</keyword>
<dbReference type="Pfam" id="PF02949">
    <property type="entry name" value="7tm_6"/>
    <property type="match status" value="1"/>
</dbReference>
<evidence type="ECO:0000256" key="6">
    <source>
        <dbReference type="ARBA" id="ARBA00022989"/>
    </source>
</evidence>
<keyword evidence="7 10" id="KW-0472">Membrane</keyword>
<evidence type="ECO:0000256" key="4">
    <source>
        <dbReference type="ARBA" id="ARBA00022692"/>
    </source>
</evidence>
<organism evidence="11 12">
    <name type="scientific">Xylocopa violacea</name>
    <name type="common">Violet carpenter bee</name>
    <name type="synonym">Apis violacea</name>
    <dbReference type="NCBI Taxonomy" id="135666"/>
    <lineage>
        <taxon>Eukaryota</taxon>
        <taxon>Metazoa</taxon>
        <taxon>Ecdysozoa</taxon>
        <taxon>Arthropoda</taxon>
        <taxon>Hexapoda</taxon>
        <taxon>Insecta</taxon>
        <taxon>Pterygota</taxon>
        <taxon>Neoptera</taxon>
        <taxon>Endopterygota</taxon>
        <taxon>Hymenoptera</taxon>
        <taxon>Apocrita</taxon>
        <taxon>Aculeata</taxon>
        <taxon>Apoidea</taxon>
        <taxon>Anthophila</taxon>
        <taxon>Apidae</taxon>
        <taxon>Xylocopa</taxon>
        <taxon>Xylocopa</taxon>
    </lineage>
</organism>
<evidence type="ECO:0000256" key="7">
    <source>
        <dbReference type="ARBA" id="ARBA00023136"/>
    </source>
</evidence>
<keyword evidence="8 10" id="KW-0675">Receptor</keyword>
<evidence type="ECO:0000256" key="8">
    <source>
        <dbReference type="ARBA" id="ARBA00023170"/>
    </source>
</evidence>
<keyword evidence="9 10" id="KW-0807">Transducer</keyword>
<protein>
    <recommendedName>
        <fullName evidence="10">Odorant receptor</fullName>
    </recommendedName>
</protein>
<keyword evidence="12" id="KW-1185">Reference proteome</keyword>
<proteinExistence type="inferred from homology"/>
<comment type="similarity">
    <text evidence="10">Belongs to the insect chemoreceptor superfamily. Heteromeric odorant receptor channel (TC 1.A.69) family.</text>
</comment>
<comment type="caution">
    <text evidence="11">The sequence shown here is derived from an EMBL/GenBank/DDBJ whole genome shotgun (WGS) entry which is preliminary data.</text>
</comment>
<evidence type="ECO:0000256" key="2">
    <source>
        <dbReference type="ARBA" id="ARBA00022475"/>
    </source>
</evidence>
<comment type="subcellular location">
    <subcellularLocation>
        <location evidence="1 10">Cell membrane</location>
        <topology evidence="1 10">Multi-pass membrane protein</topology>
    </subcellularLocation>
</comment>
<dbReference type="PANTHER" id="PTHR21137">
    <property type="entry name" value="ODORANT RECEPTOR"/>
    <property type="match status" value="1"/>
</dbReference>
<feature type="transmembrane region" description="Helical" evidence="10">
    <location>
        <begin position="350"/>
        <end position="369"/>
    </location>
</feature>
<keyword evidence="6 10" id="KW-1133">Transmembrane helix</keyword>
<feature type="transmembrane region" description="Helical" evidence="10">
    <location>
        <begin position="126"/>
        <end position="152"/>
    </location>
</feature>
<feature type="transmembrane region" description="Helical" evidence="10">
    <location>
        <begin position="40"/>
        <end position="61"/>
    </location>
</feature>
<feature type="transmembrane region" description="Helical" evidence="10">
    <location>
        <begin position="73"/>
        <end position="92"/>
    </location>
</feature>
<keyword evidence="2" id="KW-1003">Cell membrane</keyword>
<evidence type="ECO:0000313" key="11">
    <source>
        <dbReference type="EMBL" id="CAL7939838.1"/>
    </source>
</evidence>
<dbReference type="Proteomes" id="UP001642520">
    <property type="component" value="Unassembled WGS sequence"/>
</dbReference>
<dbReference type="EMBL" id="CAXAJV020001290">
    <property type="protein sequence ID" value="CAL7939838.1"/>
    <property type="molecule type" value="Genomic_DNA"/>
</dbReference>
<evidence type="ECO:0000256" key="9">
    <source>
        <dbReference type="ARBA" id="ARBA00023224"/>
    </source>
</evidence>
<feature type="transmembrane region" description="Helical" evidence="10">
    <location>
        <begin position="172"/>
        <end position="201"/>
    </location>
</feature>
<accession>A0ABP1NFS4</accession>
<keyword evidence="3 10" id="KW-0716">Sensory transduction</keyword>
<reference evidence="11 12" key="1">
    <citation type="submission" date="2024-08" db="EMBL/GenBank/DDBJ databases">
        <authorList>
            <person name="Will J Nash"/>
            <person name="Angela Man"/>
            <person name="Seanna McTaggart"/>
            <person name="Kendall Baker"/>
            <person name="Tom Barker"/>
            <person name="Leah Catchpole"/>
            <person name="Alex Durrant"/>
            <person name="Karim Gharbi"/>
            <person name="Naomi Irish"/>
            <person name="Gemy Kaithakottil"/>
            <person name="Debby Ku"/>
            <person name="Aaliyah Providence"/>
            <person name="Felix Shaw"/>
            <person name="David Swarbreck"/>
            <person name="Chris Watkins"/>
            <person name="Ann M. McCartney"/>
            <person name="Giulio Formenti"/>
            <person name="Alice Mouton"/>
            <person name="Noel Vella"/>
            <person name="Bjorn M von Reumont"/>
            <person name="Adriana Vella"/>
            <person name="Wilfried Haerty"/>
        </authorList>
    </citation>
    <scope>NUCLEOTIDE SEQUENCE [LARGE SCALE GENOMIC DNA]</scope>
</reference>